<feature type="non-terminal residue" evidence="1">
    <location>
        <position position="1"/>
    </location>
</feature>
<accession>A0A0F8Z4Y7</accession>
<sequence length="214" mass="23361">VRVIPERTALEGNDVSLSGMDEMGCRTHILRGYPVGNRFHWDDIGSLHGDYSLGMLFSRIKATGEGRTLFCIGPIGVKYMQLGSTTLPTSKAFPDVTNAFASLLRLPADDRKASTVPAADEVKGVEFIEIEGRDFVNDADEVQAWVSFDGATPVYYGSAKRLPTILELPQADSSRGYEYAVTVSIKDAATQERLPQITKVRAGIYTVEEGPLTI</sequence>
<proteinExistence type="predicted"/>
<comment type="caution">
    <text evidence="1">The sequence shown here is derived from an EMBL/GenBank/DDBJ whole genome shotgun (WGS) entry which is preliminary data.</text>
</comment>
<organism evidence="1">
    <name type="scientific">marine sediment metagenome</name>
    <dbReference type="NCBI Taxonomy" id="412755"/>
    <lineage>
        <taxon>unclassified sequences</taxon>
        <taxon>metagenomes</taxon>
        <taxon>ecological metagenomes</taxon>
    </lineage>
</organism>
<protein>
    <submittedName>
        <fullName evidence="1">Uncharacterized protein</fullName>
    </submittedName>
</protein>
<dbReference type="AlphaFoldDB" id="A0A0F8Z4Y7"/>
<name>A0A0F8Z4Y7_9ZZZZ</name>
<evidence type="ECO:0000313" key="1">
    <source>
        <dbReference type="EMBL" id="KKK88842.1"/>
    </source>
</evidence>
<reference evidence="1" key="1">
    <citation type="journal article" date="2015" name="Nature">
        <title>Complex archaea that bridge the gap between prokaryotes and eukaryotes.</title>
        <authorList>
            <person name="Spang A."/>
            <person name="Saw J.H."/>
            <person name="Jorgensen S.L."/>
            <person name="Zaremba-Niedzwiedzka K."/>
            <person name="Martijn J."/>
            <person name="Lind A.E."/>
            <person name="van Eijk R."/>
            <person name="Schleper C."/>
            <person name="Guy L."/>
            <person name="Ettema T.J."/>
        </authorList>
    </citation>
    <scope>NUCLEOTIDE SEQUENCE</scope>
</reference>
<dbReference type="EMBL" id="LAZR01049781">
    <property type="protein sequence ID" value="KKK88842.1"/>
    <property type="molecule type" value="Genomic_DNA"/>
</dbReference>
<gene>
    <name evidence="1" type="ORF">LCGC14_2739100</name>
</gene>